<dbReference type="AlphaFoldDB" id="A0A2H5NA74"/>
<evidence type="ECO:0000313" key="3">
    <source>
        <dbReference type="Proteomes" id="UP000236630"/>
    </source>
</evidence>
<protein>
    <submittedName>
        <fullName evidence="2">Uncharacterized protein</fullName>
    </submittedName>
</protein>
<organism evidence="2 3">
    <name type="scientific">Citrus unshiu</name>
    <name type="common">Satsuma mandarin</name>
    <name type="synonym">Citrus nobilis var. unshiu</name>
    <dbReference type="NCBI Taxonomy" id="55188"/>
    <lineage>
        <taxon>Eukaryota</taxon>
        <taxon>Viridiplantae</taxon>
        <taxon>Streptophyta</taxon>
        <taxon>Embryophyta</taxon>
        <taxon>Tracheophyta</taxon>
        <taxon>Spermatophyta</taxon>
        <taxon>Magnoliopsida</taxon>
        <taxon>eudicotyledons</taxon>
        <taxon>Gunneridae</taxon>
        <taxon>Pentapetalae</taxon>
        <taxon>rosids</taxon>
        <taxon>malvids</taxon>
        <taxon>Sapindales</taxon>
        <taxon>Rutaceae</taxon>
        <taxon>Aurantioideae</taxon>
        <taxon>Citrus</taxon>
    </lineage>
</organism>
<evidence type="ECO:0000256" key="1">
    <source>
        <dbReference type="SAM" id="Phobius"/>
    </source>
</evidence>
<keyword evidence="1" id="KW-0812">Transmembrane</keyword>
<sequence length="59" mass="7425">MKDYYIWSLVFLFECYKFLVCSWIWFSHFRDCLNSWKFCLVNEVKSTFLFKFIFIILKS</sequence>
<accession>A0A2H5NA74</accession>
<dbReference type="Proteomes" id="UP000236630">
    <property type="component" value="Unassembled WGS sequence"/>
</dbReference>
<feature type="non-terminal residue" evidence="2">
    <location>
        <position position="59"/>
    </location>
</feature>
<proteinExistence type="predicted"/>
<gene>
    <name evidence="2" type="ORF">CUMW_280310</name>
</gene>
<feature type="transmembrane region" description="Helical" evidence="1">
    <location>
        <begin position="6"/>
        <end position="26"/>
    </location>
</feature>
<reference evidence="2 3" key="1">
    <citation type="journal article" date="2017" name="Front. Genet.">
        <title>Draft sequencing of the heterozygous diploid genome of Satsuma (Citrus unshiu Marc.) using a hybrid assembly approach.</title>
        <authorList>
            <person name="Shimizu T."/>
            <person name="Tanizawa Y."/>
            <person name="Mochizuki T."/>
            <person name="Nagasaki H."/>
            <person name="Yoshioka T."/>
            <person name="Toyoda A."/>
            <person name="Fujiyama A."/>
            <person name="Kaminuma E."/>
            <person name="Nakamura Y."/>
        </authorList>
    </citation>
    <scope>NUCLEOTIDE SEQUENCE [LARGE SCALE GENOMIC DNA]</scope>
    <source>
        <strain evidence="3">cv. Miyagawa wase</strain>
    </source>
</reference>
<evidence type="ECO:0000313" key="2">
    <source>
        <dbReference type="EMBL" id="GAY37106.1"/>
    </source>
</evidence>
<keyword evidence="3" id="KW-1185">Reference proteome</keyword>
<comment type="caution">
    <text evidence="2">The sequence shown here is derived from an EMBL/GenBank/DDBJ whole genome shotgun (WGS) entry which is preliminary data.</text>
</comment>
<keyword evidence="1" id="KW-0472">Membrane</keyword>
<dbReference type="EMBL" id="BDQV01002435">
    <property type="protein sequence ID" value="GAY37106.1"/>
    <property type="molecule type" value="Genomic_DNA"/>
</dbReference>
<keyword evidence="1" id="KW-1133">Transmembrane helix</keyword>
<feature type="transmembrane region" description="Helical" evidence="1">
    <location>
        <begin position="38"/>
        <end position="57"/>
    </location>
</feature>
<name>A0A2H5NA74_CITUN</name>